<organism evidence="9 10">
    <name type="scientific">Exophiala xenobiotica</name>
    <dbReference type="NCBI Taxonomy" id="348802"/>
    <lineage>
        <taxon>Eukaryota</taxon>
        <taxon>Fungi</taxon>
        <taxon>Dikarya</taxon>
        <taxon>Ascomycota</taxon>
        <taxon>Pezizomycotina</taxon>
        <taxon>Eurotiomycetes</taxon>
        <taxon>Chaetothyriomycetidae</taxon>
        <taxon>Chaetothyriales</taxon>
        <taxon>Herpotrichiellaceae</taxon>
        <taxon>Exophiala</taxon>
    </lineage>
</organism>
<accession>A0A0D2EBE9</accession>
<name>A0A0D2EBE9_9EURO</name>
<evidence type="ECO:0000313" key="10">
    <source>
        <dbReference type="Proteomes" id="UP000054342"/>
    </source>
</evidence>
<dbReference type="HOGENOM" id="CLU_014819_3_2_1"/>
<evidence type="ECO:0000256" key="7">
    <source>
        <dbReference type="ARBA" id="ARBA00023157"/>
    </source>
</evidence>
<sequence>MKLTRNNFTRAACIAQSFPYPKFFGAQTVSLTAETVTNYSMQIPQAGYPAHDARNVSNLNFCNVSIIYTHPGQHDSINVQVWLPLEDWNQRLQGAASGGFLAGLTVAPMAGALSDGFAVVSTDAGHKVEDASTWALLSPGNVDLYALQNFASVSLNDAAIIGKSITESFYGQRPSRSYWNGCSGGGRQGLMLAQRYPDAFDGIVAAAPGINFNIALTAGMYWPILLERKGQVPSPCEIYALSLAVVAACDANDGVVDNIISDPDPGHCKFDPFSVVGQTFDCQGAKVKISQAAALGAAAGWDGVRAANGSLLYPGVNRGALLNVGLNSTCDSHTGKCEMVPFTYSTQWVQYWLEKDPNFNWTTLTMDDFYRLWRLSESIYTDMTATNDPDLSGFRASGGKMITWAGLADPAVPTNSSRNYYEMVEQLDPDVRQYYRYFQAPGVQHCGGGNGPYPGKAFESLMAWVERGEAPDVLHGVSLPDANGTVYRRPICAYPLKAHYKKKGNAALAENWECT</sequence>
<keyword evidence="6" id="KW-0106">Calcium</keyword>
<dbReference type="STRING" id="348802.A0A0D2EBE9"/>
<evidence type="ECO:0000256" key="3">
    <source>
        <dbReference type="ARBA" id="ARBA00022723"/>
    </source>
</evidence>
<dbReference type="EC" id="3.1.1.-" evidence="8"/>
<dbReference type="RefSeq" id="XP_013312559.1">
    <property type="nucleotide sequence ID" value="XM_013457105.1"/>
</dbReference>
<dbReference type="Gene3D" id="3.40.50.1820">
    <property type="entry name" value="alpha/beta hydrolase"/>
    <property type="match status" value="1"/>
</dbReference>
<dbReference type="GO" id="GO:0046872">
    <property type="term" value="F:metal ion binding"/>
    <property type="evidence" value="ECO:0007669"/>
    <property type="project" value="UniProtKB-KW"/>
</dbReference>
<evidence type="ECO:0000256" key="6">
    <source>
        <dbReference type="ARBA" id="ARBA00022837"/>
    </source>
</evidence>
<keyword evidence="7" id="KW-1015">Disulfide bond</keyword>
<dbReference type="Pfam" id="PF07519">
    <property type="entry name" value="Tannase"/>
    <property type="match status" value="1"/>
</dbReference>
<dbReference type="InterPro" id="IPR029058">
    <property type="entry name" value="AB_hydrolase_fold"/>
</dbReference>
<dbReference type="PANTHER" id="PTHR33938:SF8">
    <property type="entry name" value="CARBOXYLIC ESTER HYDROLASE"/>
    <property type="match status" value="1"/>
</dbReference>
<keyword evidence="10" id="KW-1185">Reference proteome</keyword>
<evidence type="ECO:0000256" key="4">
    <source>
        <dbReference type="ARBA" id="ARBA00022729"/>
    </source>
</evidence>
<keyword evidence="4" id="KW-0732">Signal</keyword>
<dbReference type="GO" id="GO:0030600">
    <property type="term" value="F:feruloyl esterase activity"/>
    <property type="evidence" value="ECO:0007669"/>
    <property type="project" value="UniProtKB-ARBA"/>
</dbReference>
<evidence type="ECO:0000256" key="2">
    <source>
        <dbReference type="ARBA" id="ARBA00022487"/>
    </source>
</evidence>
<gene>
    <name evidence="9" type="ORF">PV05_10640</name>
</gene>
<protein>
    <recommendedName>
        <fullName evidence="8">Carboxylic ester hydrolase</fullName>
        <ecNumber evidence="8">3.1.1.-</ecNumber>
    </recommendedName>
</protein>
<evidence type="ECO:0000256" key="8">
    <source>
        <dbReference type="RuleBase" id="RU361238"/>
    </source>
</evidence>
<dbReference type="AlphaFoldDB" id="A0A0D2EBE9"/>
<dbReference type="SUPFAM" id="SSF53474">
    <property type="entry name" value="alpha/beta-Hydrolases"/>
    <property type="match status" value="1"/>
</dbReference>
<proteinExistence type="inferred from homology"/>
<evidence type="ECO:0000256" key="5">
    <source>
        <dbReference type="ARBA" id="ARBA00022801"/>
    </source>
</evidence>
<reference evidence="9 10" key="1">
    <citation type="submission" date="2015-01" db="EMBL/GenBank/DDBJ databases">
        <title>The Genome Sequence of Exophiala xenobiotica CBS118157.</title>
        <authorList>
            <consortium name="The Broad Institute Genomics Platform"/>
            <person name="Cuomo C."/>
            <person name="de Hoog S."/>
            <person name="Gorbushina A."/>
            <person name="Stielow B."/>
            <person name="Teixiera M."/>
            <person name="Abouelleil A."/>
            <person name="Chapman S.B."/>
            <person name="Priest M."/>
            <person name="Young S.K."/>
            <person name="Wortman J."/>
            <person name="Nusbaum C."/>
            <person name="Birren B."/>
        </authorList>
    </citation>
    <scope>NUCLEOTIDE SEQUENCE [LARGE SCALE GENOMIC DNA]</scope>
    <source>
        <strain evidence="9 10">CBS 118157</strain>
    </source>
</reference>
<keyword evidence="5 8" id="KW-0378">Hydrolase</keyword>
<dbReference type="PANTHER" id="PTHR33938">
    <property type="entry name" value="FERULOYL ESTERASE B-RELATED"/>
    <property type="match status" value="1"/>
</dbReference>
<evidence type="ECO:0000256" key="1">
    <source>
        <dbReference type="ARBA" id="ARBA00006249"/>
    </source>
</evidence>
<dbReference type="GeneID" id="25332548"/>
<dbReference type="InterPro" id="IPR011118">
    <property type="entry name" value="Tannase/feruloyl_esterase"/>
</dbReference>
<keyword evidence="3" id="KW-0479">Metal-binding</keyword>
<dbReference type="OrthoDB" id="3039123at2759"/>
<comment type="similarity">
    <text evidence="1 8">Belongs to the tannase family.</text>
</comment>
<evidence type="ECO:0000313" key="9">
    <source>
        <dbReference type="EMBL" id="KIW51975.1"/>
    </source>
</evidence>
<keyword evidence="2" id="KW-0719">Serine esterase</keyword>
<dbReference type="Proteomes" id="UP000054342">
    <property type="component" value="Unassembled WGS sequence"/>
</dbReference>
<dbReference type="EMBL" id="KN847322">
    <property type="protein sequence ID" value="KIW51975.1"/>
    <property type="molecule type" value="Genomic_DNA"/>
</dbReference>